<name>A0ABS2TTM4_9ACTN</name>
<organism evidence="1 2">
    <name type="scientific">Actinacidiphila acididurans</name>
    <dbReference type="NCBI Taxonomy" id="2784346"/>
    <lineage>
        <taxon>Bacteria</taxon>
        <taxon>Bacillati</taxon>
        <taxon>Actinomycetota</taxon>
        <taxon>Actinomycetes</taxon>
        <taxon>Kitasatosporales</taxon>
        <taxon>Streptomycetaceae</taxon>
        <taxon>Actinacidiphila</taxon>
    </lineage>
</organism>
<sequence>MIPGRGQLDGAGVPVAEADELVSRLEAGAVAGAHTWVSESSAPHGSDPAFDDGWFAGVKDASRLLADIADRTAAQRARAETGLELLTRLRQAAPAPAVPAQQPSAAADVPPPDPDEVLAAALRCPWALTTPDQFFAAEASRQILNLALSAVREDERDGYAQRLQAFAEAHRERLAELLRAYEPGSAPAAHGRYAPVGQPEALVICERLEAAPLLLNGLWEGELEDILLDDLAYTWGVRLPRP</sequence>
<evidence type="ECO:0000313" key="2">
    <source>
        <dbReference type="Proteomes" id="UP000749040"/>
    </source>
</evidence>
<protein>
    <submittedName>
        <fullName evidence="1">Uncharacterized protein</fullName>
    </submittedName>
</protein>
<gene>
    <name evidence="1" type="ORF">ITX44_19365</name>
</gene>
<evidence type="ECO:0000313" key="1">
    <source>
        <dbReference type="EMBL" id="MBM9506676.1"/>
    </source>
</evidence>
<accession>A0ABS2TTM4</accession>
<proteinExistence type="predicted"/>
<comment type="caution">
    <text evidence="1">The sequence shown here is derived from an EMBL/GenBank/DDBJ whole genome shotgun (WGS) entry which is preliminary data.</text>
</comment>
<reference evidence="1 2" key="1">
    <citation type="submission" date="2021-01" db="EMBL/GenBank/DDBJ databases">
        <title>Streptomyces acididurans sp. nov., isolated from a peat swamp forest soil.</title>
        <authorList>
            <person name="Chantavorakit T."/>
            <person name="Duangmal K."/>
        </authorList>
    </citation>
    <scope>NUCLEOTIDE SEQUENCE [LARGE SCALE GENOMIC DNA]</scope>
    <source>
        <strain evidence="1 2">KK5PA1</strain>
    </source>
</reference>
<dbReference type="RefSeq" id="WP_205358524.1">
    <property type="nucleotide sequence ID" value="NZ_JADKYB010000009.1"/>
</dbReference>
<keyword evidence="2" id="KW-1185">Reference proteome</keyword>
<dbReference type="Proteomes" id="UP000749040">
    <property type="component" value="Unassembled WGS sequence"/>
</dbReference>
<dbReference type="EMBL" id="JADKYB010000009">
    <property type="protein sequence ID" value="MBM9506676.1"/>
    <property type="molecule type" value="Genomic_DNA"/>
</dbReference>